<dbReference type="EMBL" id="BARU01046764">
    <property type="protein sequence ID" value="GAH93303.1"/>
    <property type="molecule type" value="Genomic_DNA"/>
</dbReference>
<dbReference type="InterPro" id="IPR019734">
    <property type="entry name" value="TPR_rpt"/>
</dbReference>
<sequence length="123" mass="14308">ILNKFPDQFIGYLLQSLSFFLMDDYDKASEIVDVGLEKAPNILLLCQQAQIYIKKNDWESALKIINDQLAINPDNTFLLRSKFWIDINEWRYGIKDSKATLERIDSAIKLNPDDKELLILKSL</sequence>
<dbReference type="InterPro" id="IPR011990">
    <property type="entry name" value="TPR-like_helical_dom_sf"/>
</dbReference>
<protein>
    <recommendedName>
        <fullName evidence="2">Tetratricopeptide repeat protein</fullName>
    </recommendedName>
</protein>
<comment type="caution">
    <text evidence="1">The sequence shown here is derived from an EMBL/GenBank/DDBJ whole genome shotgun (WGS) entry which is preliminary data.</text>
</comment>
<feature type="non-terminal residue" evidence="1">
    <location>
        <position position="1"/>
    </location>
</feature>
<reference evidence="1" key="1">
    <citation type="journal article" date="2014" name="Front. Microbiol.">
        <title>High frequency of phylogenetically diverse reductive dehalogenase-homologous genes in deep subseafloor sedimentary metagenomes.</title>
        <authorList>
            <person name="Kawai M."/>
            <person name="Futagami T."/>
            <person name="Toyoda A."/>
            <person name="Takaki Y."/>
            <person name="Nishi S."/>
            <person name="Hori S."/>
            <person name="Arai W."/>
            <person name="Tsubouchi T."/>
            <person name="Morono Y."/>
            <person name="Uchiyama I."/>
            <person name="Ito T."/>
            <person name="Fujiyama A."/>
            <person name="Inagaki F."/>
            <person name="Takami H."/>
        </authorList>
    </citation>
    <scope>NUCLEOTIDE SEQUENCE</scope>
    <source>
        <strain evidence="1">Expedition CK06-06</strain>
    </source>
</reference>
<dbReference type="SUPFAM" id="SSF48452">
    <property type="entry name" value="TPR-like"/>
    <property type="match status" value="1"/>
</dbReference>
<dbReference type="AlphaFoldDB" id="X1LGL5"/>
<dbReference type="PROSITE" id="PS50005">
    <property type="entry name" value="TPR"/>
    <property type="match status" value="1"/>
</dbReference>
<name>X1LGL5_9ZZZZ</name>
<evidence type="ECO:0000313" key="1">
    <source>
        <dbReference type="EMBL" id="GAH93303.1"/>
    </source>
</evidence>
<evidence type="ECO:0008006" key="2">
    <source>
        <dbReference type="Google" id="ProtNLM"/>
    </source>
</evidence>
<dbReference type="Gene3D" id="1.25.40.10">
    <property type="entry name" value="Tetratricopeptide repeat domain"/>
    <property type="match status" value="1"/>
</dbReference>
<proteinExistence type="predicted"/>
<organism evidence="1">
    <name type="scientific">marine sediment metagenome</name>
    <dbReference type="NCBI Taxonomy" id="412755"/>
    <lineage>
        <taxon>unclassified sequences</taxon>
        <taxon>metagenomes</taxon>
        <taxon>ecological metagenomes</taxon>
    </lineage>
</organism>
<accession>X1LGL5</accession>
<gene>
    <name evidence="1" type="ORF">S03H2_70391</name>
</gene>
<feature type="non-terminal residue" evidence="1">
    <location>
        <position position="123"/>
    </location>
</feature>